<comment type="caution">
    <text evidence="1">The sequence shown here is derived from an EMBL/GenBank/DDBJ whole genome shotgun (WGS) entry which is preliminary data.</text>
</comment>
<evidence type="ECO:0000313" key="1">
    <source>
        <dbReference type="EMBL" id="KKN38125.1"/>
    </source>
</evidence>
<accession>A0A0F9Q2G7</accession>
<dbReference type="AlphaFoldDB" id="A0A0F9Q2G7"/>
<sequence>MSEDKFVIEYTTTSGFSLEITPLPPYYMDIIDDVYPYKEYPKRNIELLAGDVITEDYELPDEKPDEDDEDYPLWLKHKETESYNAKLDDTIVRVRRDLLLSLCVTVKDGPINIEDQQWIDKVEAPFKGDYTIPEDPGLRRLVFIKYMALAHMTDADNVIQQAMFQEVTLQGIGQALDGFQSEMGRLATSGDIDSEWGEEE</sequence>
<dbReference type="EMBL" id="LAZR01001850">
    <property type="protein sequence ID" value="KKN38125.1"/>
    <property type="molecule type" value="Genomic_DNA"/>
</dbReference>
<name>A0A0F9Q2G7_9ZZZZ</name>
<reference evidence="1" key="1">
    <citation type="journal article" date="2015" name="Nature">
        <title>Complex archaea that bridge the gap between prokaryotes and eukaryotes.</title>
        <authorList>
            <person name="Spang A."/>
            <person name="Saw J.H."/>
            <person name="Jorgensen S.L."/>
            <person name="Zaremba-Niedzwiedzka K."/>
            <person name="Martijn J."/>
            <person name="Lind A.E."/>
            <person name="van Eijk R."/>
            <person name="Schleper C."/>
            <person name="Guy L."/>
            <person name="Ettema T.J."/>
        </authorList>
    </citation>
    <scope>NUCLEOTIDE SEQUENCE</scope>
</reference>
<organism evidence="1">
    <name type="scientific">marine sediment metagenome</name>
    <dbReference type="NCBI Taxonomy" id="412755"/>
    <lineage>
        <taxon>unclassified sequences</taxon>
        <taxon>metagenomes</taxon>
        <taxon>ecological metagenomes</taxon>
    </lineage>
</organism>
<protein>
    <submittedName>
        <fullName evidence="1">Uncharacterized protein</fullName>
    </submittedName>
</protein>
<proteinExistence type="predicted"/>
<gene>
    <name evidence="1" type="ORF">LCGC14_0756470</name>
</gene>